<dbReference type="GO" id="GO:0035375">
    <property type="term" value="F:zymogen binding"/>
    <property type="evidence" value="ECO:0007669"/>
    <property type="project" value="TreeGrafter"/>
</dbReference>
<dbReference type="Proteomes" id="UP000005215">
    <property type="component" value="Unassembled WGS sequence"/>
</dbReference>
<dbReference type="GO" id="GO:0042803">
    <property type="term" value="F:protein homodimerization activity"/>
    <property type="evidence" value="ECO:0007669"/>
    <property type="project" value="TreeGrafter"/>
</dbReference>
<evidence type="ECO:0008006" key="10">
    <source>
        <dbReference type="Google" id="ProtNLM"/>
    </source>
</evidence>
<dbReference type="PROSITE" id="PS00306">
    <property type="entry name" value="CASEIN_ALPHA_BETA"/>
    <property type="match status" value="1"/>
</dbReference>
<dbReference type="GO" id="GO:0005615">
    <property type="term" value="C:extracellular space"/>
    <property type="evidence" value="ECO:0007669"/>
    <property type="project" value="TreeGrafter"/>
</dbReference>
<dbReference type="AlphaFoldDB" id="A0A287CT92"/>
<feature type="chain" id="PRO_5013171517" description="Alpha-S2-casein" evidence="7">
    <location>
        <begin position="16"/>
        <end position="130"/>
    </location>
</feature>
<evidence type="ECO:0000256" key="2">
    <source>
        <dbReference type="ARBA" id="ARBA00004613"/>
    </source>
</evidence>
<dbReference type="PANTHER" id="PTHR16656">
    <property type="entry name" value="ALPHA-S2-CASEIN-LIKE B"/>
    <property type="match status" value="1"/>
</dbReference>
<comment type="similarity">
    <text evidence="3">Belongs to the alpha-casein family.</text>
</comment>
<reference evidence="9" key="1">
    <citation type="submission" date="2011-11" db="EMBL/GenBank/DDBJ databases">
        <title>The Draft Genome of Spermophilus tridecemlineatus.</title>
        <authorList>
            <consortium name="The Broad Institute Genome Assembly &amp; Analysis Group"/>
            <consortium name="Computational R&amp;D Group"/>
            <consortium name="and Sequencing Platform"/>
            <person name="Di Palma F."/>
            <person name="Alfoldi J."/>
            <person name="Johnson J."/>
            <person name="Berlin A."/>
            <person name="Gnerre S."/>
            <person name="Jaffe D."/>
            <person name="MacCallum I."/>
            <person name="Young S."/>
            <person name="Walker B.J."/>
            <person name="Lindblad-Toh K."/>
        </authorList>
    </citation>
    <scope>NUCLEOTIDE SEQUENCE [LARGE SCALE GENOMIC DNA]</scope>
</reference>
<keyword evidence="5 7" id="KW-0732">Signal</keyword>
<keyword evidence="4" id="KW-0964">Secreted</keyword>
<dbReference type="EMBL" id="AGTP01072053">
    <property type="status" value="NOT_ANNOTATED_CDS"/>
    <property type="molecule type" value="Genomic_DNA"/>
</dbReference>
<dbReference type="FunCoup" id="A0A287CT92">
    <property type="interactions" value="2"/>
</dbReference>
<reference evidence="8" key="2">
    <citation type="submission" date="2025-08" db="UniProtKB">
        <authorList>
            <consortium name="Ensembl"/>
        </authorList>
    </citation>
    <scope>IDENTIFICATION</scope>
</reference>
<organism evidence="8 9">
    <name type="scientific">Ictidomys tridecemlineatus</name>
    <name type="common">Thirteen-lined ground squirrel</name>
    <name type="synonym">Spermophilus tridecemlineatus</name>
    <dbReference type="NCBI Taxonomy" id="43179"/>
    <lineage>
        <taxon>Eukaryota</taxon>
        <taxon>Metazoa</taxon>
        <taxon>Chordata</taxon>
        <taxon>Craniata</taxon>
        <taxon>Vertebrata</taxon>
        <taxon>Euteleostomi</taxon>
        <taxon>Mammalia</taxon>
        <taxon>Eutheria</taxon>
        <taxon>Euarchontoglires</taxon>
        <taxon>Glires</taxon>
        <taxon>Rodentia</taxon>
        <taxon>Sciuromorpha</taxon>
        <taxon>Sciuridae</taxon>
        <taxon>Xerinae</taxon>
        <taxon>Marmotini</taxon>
        <taxon>Ictidomys</taxon>
    </lineage>
</organism>
<reference evidence="8" key="3">
    <citation type="submission" date="2025-09" db="UniProtKB">
        <authorList>
            <consortium name="Ensembl"/>
        </authorList>
    </citation>
    <scope>IDENTIFICATION</scope>
</reference>
<evidence type="ECO:0000256" key="5">
    <source>
        <dbReference type="ARBA" id="ARBA00022729"/>
    </source>
</evidence>
<keyword evidence="9" id="KW-1185">Reference proteome</keyword>
<proteinExistence type="inferred from homology"/>
<evidence type="ECO:0000256" key="4">
    <source>
        <dbReference type="ARBA" id="ARBA00022525"/>
    </source>
</evidence>
<dbReference type="Ensembl" id="ENSSTOT00000033897.1">
    <property type="protein sequence ID" value="ENSSTOP00000024488.1"/>
    <property type="gene ID" value="ENSSTOG00000032231.1"/>
</dbReference>
<sequence length="130" mass="14880">MKFFIFACLLAVALAKHEIKPCFSSEESASIEQEKCKKDRNVIFQANQVSSSSSSSEESADIVTENKIEPTRISQEETLKKIVDLMKINQFPTFAIPNYFQIIHPQRIAVNSWAHIKNIAYPYIPIVRNF</sequence>
<dbReference type="PANTHER" id="PTHR16656:SF7">
    <property type="entry name" value="ALPHA-S2-CASEIN-LIKE A"/>
    <property type="match status" value="1"/>
</dbReference>
<accession>A0A287CT92</accession>
<dbReference type="InterPro" id="IPR031305">
    <property type="entry name" value="Casein_CS"/>
</dbReference>
<dbReference type="InterPro" id="IPR011175">
    <property type="entry name" value="Alpha-s2_casein"/>
</dbReference>
<dbReference type="InParanoid" id="A0A287CT92"/>
<name>A0A287CT92_ICTTR</name>
<evidence type="ECO:0000256" key="3">
    <source>
        <dbReference type="ARBA" id="ARBA00010179"/>
    </source>
</evidence>
<evidence type="ECO:0000313" key="9">
    <source>
        <dbReference type="Proteomes" id="UP000005215"/>
    </source>
</evidence>
<feature type="signal peptide" evidence="7">
    <location>
        <begin position="1"/>
        <end position="15"/>
    </location>
</feature>
<evidence type="ECO:0000256" key="7">
    <source>
        <dbReference type="SAM" id="SignalP"/>
    </source>
</evidence>
<evidence type="ECO:0000313" key="8">
    <source>
        <dbReference type="Ensembl" id="ENSSTOP00000024488.1"/>
    </source>
</evidence>
<evidence type="ECO:0000256" key="1">
    <source>
        <dbReference type="ARBA" id="ARBA00003383"/>
    </source>
</evidence>
<dbReference type="EMBL" id="AGTP01072054">
    <property type="status" value="NOT_ANNOTATED_CDS"/>
    <property type="molecule type" value="Genomic_DNA"/>
</dbReference>
<evidence type="ECO:0000256" key="6">
    <source>
        <dbReference type="ARBA" id="ARBA00022743"/>
    </source>
</evidence>
<keyword evidence="6" id="KW-0494">Milk protein</keyword>
<comment type="function">
    <text evidence="1">Important role in the capacity of milk to transport calcium phosphate.</text>
</comment>
<comment type="subcellular location">
    <subcellularLocation>
        <location evidence="2">Secreted</location>
    </subcellularLocation>
</comment>
<protein>
    <recommendedName>
        <fullName evidence="10">Alpha-S2-casein</fullName>
    </recommendedName>
</protein>